<dbReference type="InterPro" id="IPR038300">
    <property type="entry name" value="SASP_sf_alpha/beta"/>
</dbReference>
<protein>
    <submittedName>
        <fullName evidence="2">Spore protein</fullName>
    </submittedName>
</protein>
<keyword evidence="3" id="KW-1185">Reference proteome</keyword>
<dbReference type="Gene3D" id="6.10.10.80">
    <property type="entry name" value="Small, acid-soluble spore protein, alpha/beta type-like"/>
    <property type="match status" value="1"/>
</dbReference>
<proteinExistence type="predicted"/>
<dbReference type="OrthoDB" id="2939151at2"/>
<dbReference type="KEGG" id="pste:PSTEL_25095"/>
<dbReference type="Pfam" id="PF00269">
    <property type="entry name" value="SASP"/>
    <property type="match status" value="2"/>
</dbReference>
<dbReference type="Proteomes" id="UP000029507">
    <property type="component" value="Chromosome"/>
</dbReference>
<dbReference type="PANTHER" id="PTHR36107">
    <property type="entry name" value="SMALL, ACID-SOLUBLE SPORE PROTEIN A"/>
    <property type="match status" value="1"/>
</dbReference>
<organism evidence="2 3">
    <name type="scientific">Paenibacillus stellifer</name>
    <dbReference type="NCBI Taxonomy" id="169760"/>
    <lineage>
        <taxon>Bacteria</taxon>
        <taxon>Bacillati</taxon>
        <taxon>Bacillota</taxon>
        <taxon>Bacilli</taxon>
        <taxon>Bacillales</taxon>
        <taxon>Paenibacillaceae</taxon>
        <taxon>Paenibacillus</taxon>
    </lineage>
</organism>
<name>A0A089M367_9BACL</name>
<evidence type="ECO:0000313" key="2">
    <source>
        <dbReference type="EMBL" id="AIQ65898.1"/>
    </source>
</evidence>
<dbReference type="GO" id="GO:0003690">
    <property type="term" value="F:double-stranded DNA binding"/>
    <property type="evidence" value="ECO:0007669"/>
    <property type="project" value="InterPro"/>
</dbReference>
<reference evidence="2 3" key="1">
    <citation type="submission" date="2014-08" db="EMBL/GenBank/DDBJ databases">
        <title>Comparative genomics of the Paenibacillus odorifer group.</title>
        <authorList>
            <person name="den Bakker H.C."/>
            <person name="Tsai Y.-C."/>
            <person name="Martin N."/>
            <person name="Korlach J."/>
            <person name="Wiedmann M."/>
        </authorList>
    </citation>
    <scope>NUCLEOTIDE SEQUENCE [LARGE SCALE GENOMIC DNA]</scope>
    <source>
        <strain evidence="2 3">DSM 14472</strain>
    </source>
</reference>
<comment type="function">
    <text evidence="1">SASP are bound to spore DNA. They are double-stranded DNA-binding proteins that cause DNA to change to an a-like conformation. They protect the DNA backbone from chemical and enzymatic cleavage and are thus involved in dormant spore's high resistance to UV light.</text>
</comment>
<dbReference type="InterPro" id="IPR001448">
    <property type="entry name" value="SASP_alpha/beta-type"/>
</dbReference>
<dbReference type="InterPro" id="IPR050847">
    <property type="entry name" value="SASP_DNA-binding"/>
</dbReference>
<dbReference type="STRING" id="169760.PSTEL_25095"/>
<dbReference type="GO" id="GO:0006265">
    <property type="term" value="P:DNA topological change"/>
    <property type="evidence" value="ECO:0007669"/>
    <property type="project" value="InterPro"/>
</dbReference>
<dbReference type="HOGENOM" id="CLU_169738_2_1_9"/>
<sequence>MARGNRKVVPESKEMLKRMQFEIASEFGLYGAVSTAGADTEFASELGVTGASGIMQTPYLGQLTSRENGSVGGEITKRLVAQAEQVLFK</sequence>
<dbReference type="AlphaFoldDB" id="A0A089M367"/>
<dbReference type="RefSeq" id="WP_038699310.1">
    <property type="nucleotide sequence ID" value="NZ_CP009286.1"/>
</dbReference>
<evidence type="ECO:0000313" key="3">
    <source>
        <dbReference type="Proteomes" id="UP000029507"/>
    </source>
</evidence>
<dbReference type="PANTHER" id="PTHR36107:SF1">
    <property type="entry name" value="SMALL, ACID-SOLUBLE SPORE PROTEIN A"/>
    <property type="match status" value="1"/>
</dbReference>
<accession>A0A089M367</accession>
<dbReference type="EMBL" id="CP009286">
    <property type="protein sequence ID" value="AIQ65898.1"/>
    <property type="molecule type" value="Genomic_DNA"/>
</dbReference>
<gene>
    <name evidence="2" type="ORF">PSTEL_25095</name>
</gene>
<evidence type="ECO:0000256" key="1">
    <source>
        <dbReference type="ARBA" id="ARBA00003863"/>
    </source>
</evidence>